<dbReference type="InterPro" id="IPR003016">
    <property type="entry name" value="2-oxoA_DH_lipoyl-BS"/>
</dbReference>
<evidence type="ECO:0000256" key="5">
    <source>
        <dbReference type="ARBA" id="ARBA00022823"/>
    </source>
</evidence>
<evidence type="ECO:0000259" key="9">
    <source>
        <dbReference type="PROSITE" id="PS50968"/>
    </source>
</evidence>
<dbReference type="Pfam" id="PF00364">
    <property type="entry name" value="Biotin_lipoyl"/>
    <property type="match status" value="1"/>
</dbReference>
<dbReference type="InterPro" id="IPR004167">
    <property type="entry name" value="PSBD"/>
</dbReference>
<feature type="domain" description="Lipoyl-binding" evidence="9">
    <location>
        <begin position="3"/>
        <end position="78"/>
    </location>
</feature>
<dbReference type="PANTHER" id="PTHR43178">
    <property type="entry name" value="DIHYDROLIPOAMIDE ACETYLTRANSFERASE COMPONENT OF PYRUVATE DEHYDROGENASE COMPLEX"/>
    <property type="match status" value="1"/>
</dbReference>
<name>A0A2N5X5Z4_9GAMM</name>
<dbReference type="Gene3D" id="3.30.559.10">
    <property type="entry name" value="Chloramphenicol acetyltransferase-like domain"/>
    <property type="match status" value="1"/>
</dbReference>
<dbReference type="Gene3D" id="4.10.320.10">
    <property type="entry name" value="E3-binding domain"/>
    <property type="match status" value="1"/>
</dbReference>
<dbReference type="InterPro" id="IPR000089">
    <property type="entry name" value="Biotin_lipoyl"/>
</dbReference>
<dbReference type="RefSeq" id="WP_101517430.1">
    <property type="nucleotide sequence ID" value="NZ_PKUS01000003.1"/>
</dbReference>
<dbReference type="PROSITE" id="PS50968">
    <property type="entry name" value="BIOTINYL_LIPOYL"/>
    <property type="match status" value="1"/>
</dbReference>
<dbReference type="SUPFAM" id="SSF51230">
    <property type="entry name" value="Single hybrid motif"/>
    <property type="match status" value="1"/>
</dbReference>
<sequence>MGNYLIKMPDVGEGIAEVEIVEWSVQVGDTIVEDDLLCVVMTDKATVEIPSPVDGEVTWTGPEAGATMAVGADLVRLQVSGPGNIAAETRDGQTASAADQHPPTSHPNDPAPVPEPAPGVAEVPPPTPQRPAPPHDANPPPAVPRPEGEKPIASPAVRQRAREAGIDLRQVPGSGPARRISHADLDAFIANHTARRGMAAGPIADTSVSETKVIGLRRKIAAIMQDTMQRIPHYTYVEEVDVTELELLRARMNDQRRDDQQKLTMLPFFIRAMVKALRAFPQMGSCYDDENEILRQYGAAHIGIATQTPAGLLVPVIRHAETLDVWQAATEVKRLAEAARAGTIGRDELRGSNITITSLGPLGGIATTPVINSPEVAIVGINKVAKRPLWQNGGFVPRDIMHLSSSFDHRIIDGWEATQFIQCIRSLLECPAMLFVEAA</sequence>
<dbReference type="GO" id="GO:0005737">
    <property type="term" value="C:cytoplasm"/>
    <property type="evidence" value="ECO:0007669"/>
    <property type="project" value="TreeGrafter"/>
</dbReference>
<comment type="cofactor">
    <cofactor evidence="1 7">
        <name>(R)-lipoate</name>
        <dbReference type="ChEBI" id="CHEBI:83088"/>
    </cofactor>
</comment>
<accession>A0A2N5X5Z4</accession>
<keyword evidence="5 7" id="KW-0450">Lipoyl</keyword>
<dbReference type="PROSITE" id="PS51826">
    <property type="entry name" value="PSBD"/>
    <property type="match status" value="1"/>
</dbReference>
<comment type="subunit">
    <text evidence="3">Forms a 24-polypeptide structural core with octahedral symmetry.</text>
</comment>
<dbReference type="AlphaFoldDB" id="A0A2N5X5Z4"/>
<keyword evidence="6 7" id="KW-0012">Acyltransferase</keyword>
<evidence type="ECO:0000256" key="6">
    <source>
        <dbReference type="ARBA" id="ARBA00023315"/>
    </source>
</evidence>
<organism evidence="11 12">
    <name type="scientific">Pseudohalioglobus lutimaris</name>
    <dbReference type="NCBI Taxonomy" id="1737061"/>
    <lineage>
        <taxon>Bacteria</taxon>
        <taxon>Pseudomonadati</taxon>
        <taxon>Pseudomonadota</taxon>
        <taxon>Gammaproteobacteria</taxon>
        <taxon>Cellvibrionales</taxon>
        <taxon>Halieaceae</taxon>
        <taxon>Pseudohalioglobus</taxon>
    </lineage>
</organism>
<dbReference type="FunFam" id="3.30.559.10:FF:000007">
    <property type="entry name" value="Dihydrolipoamide acetyltransferase component of pyruvate dehydrogenase complex"/>
    <property type="match status" value="1"/>
</dbReference>
<feature type="compositionally biased region" description="Polar residues" evidence="8">
    <location>
        <begin position="92"/>
        <end position="107"/>
    </location>
</feature>
<evidence type="ECO:0000256" key="7">
    <source>
        <dbReference type="RuleBase" id="RU003423"/>
    </source>
</evidence>
<comment type="caution">
    <text evidence="11">The sequence shown here is derived from an EMBL/GenBank/DDBJ whole genome shotgun (WGS) entry which is preliminary data.</text>
</comment>
<dbReference type="Proteomes" id="UP000235005">
    <property type="component" value="Unassembled WGS sequence"/>
</dbReference>
<reference evidence="11 12" key="1">
    <citation type="submission" date="2018-01" db="EMBL/GenBank/DDBJ databases">
        <title>The draft genome sequence of Halioglobus lutimaris HF004.</title>
        <authorList>
            <person name="Du Z.-J."/>
            <person name="Shi M.-J."/>
        </authorList>
    </citation>
    <scope>NUCLEOTIDE SEQUENCE [LARGE SCALE GENOMIC DNA]</scope>
    <source>
        <strain evidence="11 12">HF004</strain>
    </source>
</reference>
<keyword evidence="12" id="KW-1185">Reference proteome</keyword>
<proteinExistence type="inferred from homology"/>
<feature type="compositionally biased region" description="Pro residues" evidence="8">
    <location>
        <begin position="109"/>
        <end position="144"/>
    </location>
</feature>
<evidence type="ECO:0000256" key="4">
    <source>
        <dbReference type="ARBA" id="ARBA00022679"/>
    </source>
</evidence>
<evidence type="ECO:0000259" key="10">
    <source>
        <dbReference type="PROSITE" id="PS51826"/>
    </source>
</evidence>
<evidence type="ECO:0000256" key="8">
    <source>
        <dbReference type="SAM" id="MobiDB-lite"/>
    </source>
</evidence>
<dbReference type="GO" id="GO:0031405">
    <property type="term" value="F:lipoic acid binding"/>
    <property type="evidence" value="ECO:0007669"/>
    <property type="project" value="TreeGrafter"/>
</dbReference>
<evidence type="ECO:0000313" key="12">
    <source>
        <dbReference type="Proteomes" id="UP000235005"/>
    </source>
</evidence>
<evidence type="ECO:0000313" key="11">
    <source>
        <dbReference type="EMBL" id="PLW69897.1"/>
    </source>
</evidence>
<keyword evidence="4 7" id="KW-0808">Transferase</keyword>
<evidence type="ECO:0000256" key="2">
    <source>
        <dbReference type="ARBA" id="ARBA00007317"/>
    </source>
</evidence>
<gene>
    <name evidence="11" type="ORF">C0039_05040</name>
</gene>
<dbReference type="PANTHER" id="PTHR43178:SF5">
    <property type="entry name" value="LIPOAMIDE ACYLTRANSFERASE COMPONENT OF BRANCHED-CHAIN ALPHA-KETO ACID DEHYDROGENASE COMPLEX, MITOCHONDRIAL"/>
    <property type="match status" value="1"/>
</dbReference>
<dbReference type="InterPro" id="IPR001078">
    <property type="entry name" value="2-oxoacid_DH_actylTfrase"/>
</dbReference>
<dbReference type="GO" id="GO:0016407">
    <property type="term" value="F:acetyltransferase activity"/>
    <property type="evidence" value="ECO:0007669"/>
    <property type="project" value="TreeGrafter"/>
</dbReference>
<evidence type="ECO:0000256" key="1">
    <source>
        <dbReference type="ARBA" id="ARBA00001938"/>
    </source>
</evidence>
<dbReference type="Pfam" id="PF00198">
    <property type="entry name" value="2-oxoacid_dh"/>
    <property type="match status" value="1"/>
</dbReference>
<dbReference type="SUPFAM" id="SSF52777">
    <property type="entry name" value="CoA-dependent acyltransferases"/>
    <property type="match status" value="1"/>
</dbReference>
<protein>
    <recommendedName>
        <fullName evidence="7">Dihydrolipoamide acetyltransferase component of pyruvate dehydrogenase complex</fullName>
        <ecNumber evidence="7">2.3.1.-</ecNumber>
    </recommendedName>
</protein>
<dbReference type="EMBL" id="PKUS01000003">
    <property type="protein sequence ID" value="PLW69897.1"/>
    <property type="molecule type" value="Genomic_DNA"/>
</dbReference>
<dbReference type="CDD" id="cd06849">
    <property type="entry name" value="lipoyl_domain"/>
    <property type="match status" value="1"/>
</dbReference>
<dbReference type="InterPro" id="IPR050743">
    <property type="entry name" value="2-oxoacid_DH_E2_comp"/>
</dbReference>
<feature type="domain" description="Peripheral subunit-binding (PSBD)" evidence="10">
    <location>
        <begin position="152"/>
        <end position="189"/>
    </location>
</feature>
<dbReference type="InterPro" id="IPR011053">
    <property type="entry name" value="Single_hybrid_motif"/>
</dbReference>
<dbReference type="Gene3D" id="2.40.50.100">
    <property type="match status" value="1"/>
</dbReference>
<feature type="region of interest" description="Disordered" evidence="8">
    <location>
        <begin position="84"/>
        <end position="158"/>
    </location>
</feature>
<dbReference type="InterPro" id="IPR036625">
    <property type="entry name" value="E3-bd_dom_sf"/>
</dbReference>
<dbReference type="OrthoDB" id="9805770at2"/>
<dbReference type="SUPFAM" id="SSF47005">
    <property type="entry name" value="Peripheral subunit-binding domain of 2-oxo acid dehydrogenase complex"/>
    <property type="match status" value="1"/>
</dbReference>
<dbReference type="Pfam" id="PF02817">
    <property type="entry name" value="E3_binding"/>
    <property type="match status" value="1"/>
</dbReference>
<dbReference type="EC" id="2.3.1.-" evidence="7"/>
<dbReference type="InterPro" id="IPR023213">
    <property type="entry name" value="CAT-like_dom_sf"/>
</dbReference>
<comment type="similarity">
    <text evidence="2 7">Belongs to the 2-oxoacid dehydrogenase family.</text>
</comment>
<evidence type="ECO:0000256" key="3">
    <source>
        <dbReference type="ARBA" id="ARBA00011484"/>
    </source>
</evidence>
<dbReference type="PROSITE" id="PS00189">
    <property type="entry name" value="LIPOYL"/>
    <property type="match status" value="1"/>
</dbReference>